<dbReference type="PANTHER" id="PTHR12526">
    <property type="entry name" value="GLYCOSYLTRANSFERASE"/>
    <property type="match status" value="1"/>
</dbReference>
<dbReference type="STRING" id="1150626.PHAMO_210014"/>
<sequence>MTRLLQMMAGARHGGAEAFFERLAPALARAGLAQHLLIRADAERAARLRAAGLEVTELGFGGALDLFTRRRAATIAKTFRPDIALAWMNRAARFLPKGDIVRVGRLGGYYDLKYYRACDHLAGNTPDLCAWIAKQGWPADRVHYLPNFAADPGPSPEPLPRQSFDTPPEAKLIVALGRLHPNKGFDVLLRAVARVEGAVLWLAGEGPLRAELTAQAETLGIASRVRFLGWRDDGPRLLASADLFVCPSRHEPLGNVVIEAWAAARPVIAAASQGPSQLIRDGIDGLLVPVDDDDAMAAGLARLLADPALAATLASAGRAAYDAHFTEAAVVARYIEFFERVKR</sequence>
<dbReference type="AlphaFoldDB" id="H8FQ65"/>
<dbReference type="eggNOG" id="COG0438">
    <property type="taxonomic scope" value="Bacteria"/>
</dbReference>
<comment type="caution">
    <text evidence="3">The sequence shown here is derived from an EMBL/GenBank/DDBJ whole genome shotgun (WGS) entry which is preliminary data.</text>
</comment>
<dbReference type="OrthoDB" id="529131at2"/>
<dbReference type="Gene3D" id="3.40.50.2000">
    <property type="entry name" value="Glycogen Phosphorylase B"/>
    <property type="match status" value="2"/>
</dbReference>
<accession>H8FQ65</accession>
<evidence type="ECO:0000256" key="2">
    <source>
        <dbReference type="ARBA" id="ARBA00022679"/>
    </source>
</evidence>
<name>H8FQ65_MAGML</name>
<evidence type="ECO:0000256" key="1">
    <source>
        <dbReference type="ARBA" id="ARBA00022676"/>
    </source>
</evidence>
<keyword evidence="4" id="KW-1185">Reference proteome</keyword>
<dbReference type="Proteomes" id="UP000004169">
    <property type="component" value="Unassembled WGS sequence"/>
</dbReference>
<keyword evidence="2 3" id="KW-0808">Transferase</keyword>
<evidence type="ECO:0000313" key="4">
    <source>
        <dbReference type="Proteomes" id="UP000004169"/>
    </source>
</evidence>
<reference evidence="3 4" key="1">
    <citation type="journal article" date="2012" name="J. Bacteriol.">
        <title>Draft Genome Sequence of the Purple Photosynthetic Bacterium Phaeospirillum molischianum DSM120, a Particularly Versatile Bacterium.</title>
        <authorList>
            <person name="Duquesne K."/>
            <person name="Prima V."/>
            <person name="Ji B."/>
            <person name="Rouy Z."/>
            <person name="Medigue C."/>
            <person name="Talla E."/>
            <person name="Sturgis J.N."/>
        </authorList>
    </citation>
    <scope>NUCLEOTIDE SEQUENCE [LARGE SCALE GENOMIC DNA]</scope>
    <source>
        <strain evidence="4">DSM120</strain>
    </source>
</reference>
<dbReference type="EMBL" id="CAHP01000014">
    <property type="protein sequence ID" value="CCG40503.1"/>
    <property type="molecule type" value="Genomic_DNA"/>
</dbReference>
<dbReference type="CDD" id="cd03811">
    <property type="entry name" value="GT4_GT28_WabH-like"/>
    <property type="match status" value="1"/>
</dbReference>
<dbReference type="Pfam" id="PF13692">
    <property type="entry name" value="Glyco_trans_1_4"/>
    <property type="match status" value="1"/>
</dbReference>
<proteinExistence type="predicted"/>
<protein>
    <submittedName>
        <fullName evidence="3">Glycosyltransferase</fullName>
    </submittedName>
</protein>
<keyword evidence="1" id="KW-0328">Glycosyltransferase</keyword>
<organism evidence="3 4">
    <name type="scientific">Magnetospirillum molischianum DSM 120</name>
    <dbReference type="NCBI Taxonomy" id="1150626"/>
    <lineage>
        <taxon>Bacteria</taxon>
        <taxon>Pseudomonadati</taxon>
        <taxon>Pseudomonadota</taxon>
        <taxon>Alphaproteobacteria</taxon>
        <taxon>Rhodospirillales</taxon>
        <taxon>Rhodospirillaceae</taxon>
        <taxon>Magnetospirillum</taxon>
    </lineage>
</organism>
<dbReference type="PANTHER" id="PTHR12526:SF510">
    <property type="entry name" value="D-INOSITOL 3-PHOSPHATE GLYCOSYLTRANSFERASE"/>
    <property type="match status" value="1"/>
</dbReference>
<dbReference type="GO" id="GO:0016757">
    <property type="term" value="F:glycosyltransferase activity"/>
    <property type="evidence" value="ECO:0007669"/>
    <property type="project" value="UniProtKB-KW"/>
</dbReference>
<evidence type="ECO:0000313" key="3">
    <source>
        <dbReference type="EMBL" id="CCG40503.1"/>
    </source>
</evidence>
<gene>
    <name evidence="3" type="ORF">PHAMO_210014</name>
</gene>
<dbReference type="SUPFAM" id="SSF53756">
    <property type="entry name" value="UDP-Glycosyltransferase/glycogen phosphorylase"/>
    <property type="match status" value="1"/>
</dbReference>
<dbReference type="RefSeq" id="WP_002726833.1">
    <property type="nucleotide sequence ID" value="NZ_CAHP01000014.1"/>
</dbReference>